<dbReference type="HOGENOM" id="CLU_305814_0_0_9"/>
<protein>
    <submittedName>
        <fullName evidence="2">Conserved repeat domain protein</fullName>
    </submittedName>
</protein>
<dbReference type="EMBL" id="CP002105">
    <property type="protein sequence ID" value="ADL12660.1"/>
    <property type="molecule type" value="Genomic_DNA"/>
</dbReference>
<feature type="domain" description="DUF7507" evidence="1">
    <location>
        <begin position="462"/>
        <end position="530"/>
    </location>
</feature>
<feature type="domain" description="DUF7507" evidence="1">
    <location>
        <begin position="544"/>
        <end position="646"/>
    </location>
</feature>
<gene>
    <name evidence="2" type="ordered locus">Acear_1138</name>
</gene>
<feature type="domain" description="DUF7507" evidence="1">
    <location>
        <begin position="918"/>
        <end position="967"/>
    </location>
</feature>
<evidence type="ECO:0000313" key="3">
    <source>
        <dbReference type="Proteomes" id="UP000001661"/>
    </source>
</evidence>
<dbReference type="OrthoDB" id="1726259at2"/>
<dbReference type="PANTHER" id="PTHR34819">
    <property type="entry name" value="LARGE CYSTEINE-RICH PERIPLASMIC PROTEIN OMCB"/>
    <property type="match status" value="1"/>
</dbReference>
<dbReference type="KEGG" id="aar:Acear_1138"/>
<dbReference type="InterPro" id="IPR051172">
    <property type="entry name" value="Chlamydia_OmcB"/>
</dbReference>
<reference evidence="2 3" key="1">
    <citation type="journal article" date="2010" name="Stand. Genomic Sci.">
        <title>Complete genome sequence of Acetohalobium arabaticum type strain (Z-7288).</title>
        <authorList>
            <person name="Sikorski J."/>
            <person name="Lapidus A."/>
            <person name="Chertkov O."/>
            <person name="Lucas S."/>
            <person name="Copeland A."/>
            <person name="Glavina Del Rio T."/>
            <person name="Nolan M."/>
            <person name="Tice H."/>
            <person name="Cheng J.F."/>
            <person name="Han C."/>
            <person name="Brambilla E."/>
            <person name="Pitluck S."/>
            <person name="Liolios K."/>
            <person name="Ivanova N."/>
            <person name="Mavromatis K."/>
            <person name="Mikhailova N."/>
            <person name="Pati A."/>
            <person name="Bruce D."/>
            <person name="Detter C."/>
            <person name="Tapia R."/>
            <person name="Goodwin L."/>
            <person name="Chen A."/>
            <person name="Palaniappan K."/>
            <person name="Land M."/>
            <person name="Hauser L."/>
            <person name="Chang Y.J."/>
            <person name="Jeffries C.D."/>
            <person name="Rohde M."/>
            <person name="Goker M."/>
            <person name="Spring S."/>
            <person name="Woyke T."/>
            <person name="Bristow J."/>
            <person name="Eisen J.A."/>
            <person name="Markowitz V."/>
            <person name="Hugenholtz P."/>
            <person name="Kyrpides N.C."/>
            <person name="Klenk H.P."/>
        </authorList>
    </citation>
    <scope>NUCLEOTIDE SEQUENCE [LARGE SCALE GENOMIC DNA]</scope>
    <source>
        <strain evidence="3">ATCC 49924 / DSM 5501 / Z-7288</strain>
    </source>
</reference>
<dbReference type="Proteomes" id="UP000001661">
    <property type="component" value="Chromosome"/>
</dbReference>
<feature type="domain" description="DUF7507" evidence="1">
    <location>
        <begin position="312"/>
        <end position="414"/>
    </location>
</feature>
<feature type="domain" description="DUF7507" evidence="1">
    <location>
        <begin position="660"/>
        <end position="762"/>
    </location>
</feature>
<evidence type="ECO:0000259" key="1">
    <source>
        <dbReference type="Pfam" id="PF24346"/>
    </source>
</evidence>
<dbReference type="STRING" id="574087.Acear_1138"/>
<dbReference type="eggNOG" id="COG1361">
    <property type="taxonomic scope" value="Bacteria"/>
</dbReference>
<dbReference type="AlphaFoldDB" id="D9QQ69"/>
<name>D9QQ69_ACEAZ</name>
<dbReference type="Pfam" id="PF24346">
    <property type="entry name" value="DUF7507"/>
    <property type="match status" value="6"/>
</dbReference>
<dbReference type="RefSeq" id="WP_013278106.1">
    <property type="nucleotide sequence ID" value="NC_014378.1"/>
</dbReference>
<proteinExistence type="predicted"/>
<dbReference type="PANTHER" id="PTHR34819:SF3">
    <property type="entry name" value="CELL SURFACE PROTEIN"/>
    <property type="match status" value="1"/>
</dbReference>
<organism evidence="2 3">
    <name type="scientific">Acetohalobium arabaticum (strain ATCC 49924 / DSM 5501 / Z-7288)</name>
    <dbReference type="NCBI Taxonomy" id="574087"/>
    <lineage>
        <taxon>Bacteria</taxon>
        <taxon>Bacillati</taxon>
        <taxon>Bacillota</taxon>
        <taxon>Clostridia</taxon>
        <taxon>Halanaerobiales</taxon>
        <taxon>Halobacteroidaceae</taxon>
        <taxon>Acetohalobium</taxon>
    </lineage>
</organism>
<keyword evidence="3" id="KW-1185">Reference proteome</keyword>
<evidence type="ECO:0000313" key="2">
    <source>
        <dbReference type="EMBL" id="ADL12660.1"/>
    </source>
</evidence>
<feature type="domain" description="DUF7507" evidence="1">
    <location>
        <begin position="776"/>
        <end position="869"/>
    </location>
</feature>
<dbReference type="InterPro" id="IPR055354">
    <property type="entry name" value="DUF7507"/>
</dbReference>
<sequence>MTVIGGIDLGNLTDYLFFFADGSTDANWQGATKGFVGDVAVDGIQASEGTSGSVPYAGTISTNDATLGAWQDIVDQNDPPEVDPAQAFASTNNGALITGLESDLANAFTQINALTANPGDLPAPFDTNFDGTIQSLDGLDTQNGTDEVFVLDITSNFSGISTQISITGDAGDVFIFRWDTDGDPSNGYQGQVKFQSGGAIVPGGGLVPSNFINVAGDINASGGGSTPPPPYPQGPRFDDGTGSSIVNGSDFSGGGFFTGYWLTTGDPTNGETQSLSNGIFVGGWYTTTTKFSMTSGTSGVYVSPNEATLTNPNIDVEKEVSNDNGTTWFDADDPPGPNVVQGTAPQFRFTVTNTGNVTLTNVVVSDDVFGQIATIPSLAPGESQQFIQVGTWVLGQQVNTATATGDFDGQTVSDTDPAHWVGVEAPTAAIDVEKEVSPDNGATWFDADNPPGPDVVNPTNPQFRFTVTNTGNVTLTNVEVTDDVFGQIATIPSLAPGASQQFIVNGTWAQGQQVNTATATGDFDGQTVSDTDPAYWVGVEAQVPAIDVEKEVSNDNGTTWFDADNPPGPDVVQGTNPQFRFTVTNTGNVTLSNVQITDDVSGLIATIPSLAPGASQQFIVNGTWALGQQVNTATTTGDFDGATVSDTDPAHWVGVEAPTPDIDVVKEVSPDNGTNWFDADNPPGPEVVNPTNPQFRFTVTNTGNVTLTNVEVTDDVFGQIATIPSLAPGASQQFIVNGTWASGQQVNTATATGEFDGQTVSDTDPAHWVGVEEAVPSIDVVKEVSPDNGATWFDADNPPGPNVINPTNPQFRFTVINTGNVTLSNVQVTDDVFGLIAVIPSLAAGASQQFIQVGTWAPGQQMNTATATGEFDGQTVTDTDPANWFGADIAIDIVKEVSVDNGATWIDANTSPGPTLPEGVTPQFRYTVTNTGNVSLTNLTLEDSNLGNIPIPAGNDPLDPGQSFSVIAP</sequence>
<accession>D9QQ69</accession>